<dbReference type="SUPFAM" id="SSF57196">
    <property type="entry name" value="EGF/Laminin"/>
    <property type="match status" value="3"/>
</dbReference>
<dbReference type="PANTHER" id="PTHR24034">
    <property type="entry name" value="EGF-LIKE DOMAIN-CONTAINING PROTEIN"/>
    <property type="match status" value="1"/>
</dbReference>
<dbReference type="InterPro" id="IPR049883">
    <property type="entry name" value="NOTCH1_EGF-like"/>
</dbReference>
<dbReference type="EMBL" id="BSDZ01000086">
    <property type="protein sequence ID" value="GLI69732.1"/>
    <property type="molecule type" value="Genomic_DNA"/>
</dbReference>
<dbReference type="InterPro" id="IPR001881">
    <property type="entry name" value="EGF-like_Ca-bd_dom"/>
</dbReference>
<comment type="caution">
    <text evidence="7">The sequence shown here is derived from an EMBL/GenBank/DDBJ whole genome shotgun (WGS) entry which is preliminary data.</text>
</comment>
<dbReference type="PROSITE" id="PS50026">
    <property type="entry name" value="EGF_3"/>
    <property type="match status" value="4"/>
</dbReference>
<dbReference type="InterPro" id="IPR036426">
    <property type="entry name" value="Bulb-type_lectin_dom_sf"/>
</dbReference>
<evidence type="ECO:0000256" key="1">
    <source>
        <dbReference type="ARBA" id="ARBA00022536"/>
    </source>
</evidence>
<evidence type="ECO:0000313" key="8">
    <source>
        <dbReference type="Proteomes" id="UP001165090"/>
    </source>
</evidence>
<dbReference type="Pfam" id="PF07645">
    <property type="entry name" value="EGF_CA"/>
    <property type="match status" value="4"/>
</dbReference>
<feature type="domain" description="EGF-like" evidence="6">
    <location>
        <begin position="225"/>
        <end position="266"/>
    </location>
</feature>
<proteinExistence type="predicted"/>
<evidence type="ECO:0000259" key="6">
    <source>
        <dbReference type="PROSITE" id="PS50026"/>
    </source>
</evidence>
<dbReference type="InterPro" id="IPR018097">
    <property type="entry name" value="EGF_Ca-bd_CS"/>
</dbReference>
<gene>
    <name evidence="7" type="ORF">VaNZ11_014408</name>
</gene>
<dbReference type="Gene3D" id="2.10.25.10">
    <property type="entry name" value="Laminin"/>
    <property type="match status" value="4"/>
</dbReference>
<accession>A0ABQ5SID9</accession>
<keyword evidence="8" id="KW-1185">Reference proteome</keyword>
<dbReference type="PANTHER" id="PTHR24034:SF89">
    <property type="entry name" value="COMPLEMENT COMPONENT C1Q RECEPTOR"/>
    <property type="match status" value="1"/>
</dbReference>
<feature type="domain" description="EGF-like" evidence="6">
    <location>
        <begin position="137"/>
        <end position="180"/>
    </location>
</feature>
<dbReference type="SMART" id="SM00181">
    <property type="entry name" value="EGF"/>
    <property type="match status" value="5"/>
</dbReference>
<dbReference type="Proteomes" id="UP001165090">
    <property type="component" value="Unassembled WGS sequence"/>
</dbReference>
<dbReference type="CDD" id="cd00054">
    <property type="entry name" value="EGF_CA"/>
    <property type="match status" value="4"/>
</dbReference>
<reference evidence="7 8" key="1">
    <citation type="journal article" date="2023" name="IScience">
        <title>Expanded male sex-determining region conserved during the evolution of homothallism in the green alga Volvox.</title>
        <authorList>
            <person name="Yamamoto K."/>
            <person name="Matsuzaki R."/>
            <person name="Mahakham W."/>
            <person name="Heman W."/>
            <person name="Sekimoto H."/>
            <person name="Kawachi M."/>
            <person name="Minakuchi Y."/>
            <person name="Toyoda A."/>
            <person name="Nozaki H."/>
        </authorList>
    </citation>
    <scope>NUCLEOTIDE SEQUENCE [LARGE SCALE GENOMIC DNA]</scope>
    <source>
        <strain evidence="7 8">NIES-4468</strain>
    </source>
</reference>
<evidence type="ECO:0000256" key="4">
    <source>
        <dbReference type="PROSITE-ProRule" id="PRU00076"/>
    </source>
</evidence>
<dbReference type="InterPro" id="IPR000152">
    <property type="entry name" value="EGF-type_Asp/Asn_hydroxyl_site"/>
</dbReference>
<keyword evidence="3" id="KW-1015">Disulfide bond</keyword>
<feature type="domain" description="EGF-like" evidence="6">
    <location>
        <begin position="181"/>
        <end position="219"/>
    </location>
</feature>
<name>A0ABQ5SID9_9CHLO</name>
<keyword evidence="5" id="KW-0732">Signal</keyword>
<dbReference type="InterPro" id="IPR000742">
    <property type="entry name" value="EGF"/>
</dbReference>
<dbReference type="PROSITE" id="PS00010">
    <property type="entry name" value="ASX_HYDROXYL"/>
    <property type="match status" value="4"/>
</dbReference>
<dbReference type="PROSITE" id="PS01186">
    <property type="entry name" value="EGF_2"/>
    <property type="match status" value="1"/>
</dbReference>
<evidence type="ECO:0000313" key="7">
    <source>
        <dbReference type="EMBL" id="GLI69732.1"/>
    </source>
</evidence>
<feature type="domain" description="EGF-like" evidence="6">
    <location>
        <begin position="35"/>
        <end position="73"/>
    </location>
</feature>
<keyword evidence="2" id="KW-0677">Repeat</keyword>
<evidence type="ECO:0000256" key="5">
    <source>
        <dbReference type="SAM" id="SignalP"/>
    </source>
</evidence>
<dbReference type="SMART" id="SM00179">
    <property type="entry name" value="EGF_CA"/>
    <property type="match status" value="5"/>
</dbReference>
<dbReference type="PROSITE" id="PS01187">
    <property type="entry name" value="EGF_CA"/>
    <property type="match status" value="1"/>
</dbReference>
<dbReference type="InterPro" id="IPR009030">
    <property type="entry name" value="Growth_fac_rcpt_cys_sf"/>
</dbReference>
<dbReference type="Gene3D" id="2.90.10.10">
    <property type="entry name" value="Bulb-type lectin domain"/>
    <property type="match status" value="1"/>
</dbReference>
<sequence>MPAQNGQTSSVRGLMGLLLLGVAWLGFAAAQSTSIGSSCAQVPSPCGGNSTCVNTTNYYRCTCSKGYTYDRALQTCIDVDECAVTNPPCISLDDFDTANNTRCVNTPGSYRCECATGYQLTIQWIKKPYAFTYACVDLDECTTMTAPCGDPAATCVNREGSYVCRCPDTTYYDAKTKKCVDVNECAVSNPPCGGSSFCINVPGGYSCGCPPKSGLAYVATVDDCVADLCSSKPCGGNSTCGMSSPTRYFCGCAPGFAYNTTLRTCTPFVGLDSMTIEAGQVCPTDSTTCPIYDGTSCGLYFGKTLKSSDNLNKTWPCNRLVSPNGKFKMVLLYSGQLVIYNGTKIFWQTVAPSPRERRSLLLQEDGTWALWGIDVDWGSDYSWYYGTTFPENTGPEQGPFIMRMMNDGRALIVNGLGAVAWTSNTVPPAAGRRLLRG</sequence>
<dbReference type="SUPFAM" id="SSF57184">
    <property type="entry name" value="Growth factor receptor domain"/>
    <property type="match status" value="1"/>
</dbReference>
<keyword evidence="1 4" id="KW-0245">EGF-like domain</keyword>
<organism evidence="7 8">
    <name type="scientific">Volvox africanus</name>
    <dbReference type="NCBI Taxonomy" id="51714"/>
    <lineage>
        <taxon>Eukaryota</taxon>
        <taxon>Viridiplantae</taxon>
        <taxon>Chlorophyta</taxon>
        <taxon>core chlorophytes</taxon>
        <taxon>Chlorophyceae</taxon>
        <taxon>CS clade</taxon>
        <taxon>Chlamydomonadales</taxon>
        <taxon>Volvocaceae</taxon>
        <taxon>Volvox</taxon>
    </lineage>
</organism>
<evidence type="ECO:0000256" key="2">
    <source>
        <dbReference type="ARBA" id="ARBA00022737"/>
    </source>
</evidence>
<dbReference type="SUPFAM" id="SSF51110">
    <property type="entry name" value="alpha-D-mannose-specific plant lectins"/>
    <property type="match status" value="1"/>
</dbReference>
<evidence type="ECO:0000256" key="3">
    <source>
        <dbReference type="ARBA" id="ARBA00023157"/>
    </source>
</evidence>
<feature type="signal peptide" evidence="5">
    <location>
        <begin position="1"/>
        <end position="30"/>
    </location>
</feature>
<comment type="caution">
    <text evidence="4">Lacks conserved residue(s) required for the propagation of feature annotation.</text>
</comment>
<feature type="chain" id="PRO_5045750673" description="EGF-like domain-containing protein" evidence="5">
    <location>
        <begin position="31"/>
        <end position="437"/>
    </location>
</feature>
<protein>
    <recommendedName>
        <fullName evidence="6">EGF-like domain-containing protein</fullName>
    </recommendedName>
</protein>
<dbReference type="InterPro" id="IPR050751">
    <property type="entry name" value="ECM_structural_protein"/>
</dbReference>